<organism evidence="2 3">
    <name type="scientific">Prunus yedoensis var. nudiflora</name>
    <dbReference type="NCBI Taxonomy" id="2094558"/>
    <lineage>
        <taxon>Eukaryota</taxon>
        <taxon>Viridiplantae</taxon>
        <taxon>Streptophyta</taxon>
        <taxon>Embryophyta</taxon>
        <taxon>Tracheophyta</taxon>
        <taxon>Spermatophyta</taxon>
        <taxon>Magnoliopsida</taxon>
        <taxon>eudicotyledons</taxon>
        <taxon>Gunneridae</taxon>
        <taxon>Pentapetalae</taxon>
        <taxon>rosids</taxon>
        <taxon>fabids</taxon>
        <taxon>Rosales</taxon>
        <taxon>Rosaceae</taxon>
        <taxon>Amygdaloideae</taxon>
        <taxon>Amygdaleae</taxon>
        <taxon>Prunus</taxon>
    </lineage>
</organism>
<sequence length="63" mass="6253">MTSQLSHLTQASLALGLVQAGGAQCLLCQALVAENGIGRLGGLLPGLAPPVGNALGKELSFLL</sequence>
<dbReference type="Proteomes" id="UP000250321">
    <property type="component" value="Unassembled WGS sequence"/>
</dbReference>
<accession>A0A314ZNK0</accession>
<keyword evidence="3" id="KW-1185">Reference proteome</keyword>
<evidence type="ECO:0000313" key="3">
    <source>
        <dbReference type="Proteomes" id="UP000250321"/>
    </source>
</evidence>
<feature type="chain" id="PRO_5016402816" evidence="1">
    <location>
        <begin position="24"/>
        <end position="63"/>
    </location>
</feature>
<reference evidence="2 3" key="1">
    <citation type="submission" date="2018-02" db="EMBL/GenBank/DDBJ databases">
        <title>Draft genome of wild Prunus yedoensis var. nudiflora.</title>
        <authorList>
            <person name="Baek S."/>
            <person name="Kim J.-H."/>
            <person name="Choi K."/>
            <person name="Kim G.-B."/>
            <person name="Cho A."/>
            <person name="Jang H."/>
            <person name="Shin C.-H."/>
            <person name="Yu H.-J."/>
            <person name="Mun J.-H."/>
        </authorList>
    </citation>
    <scope>NUCLEOTIDE SEQUENCE [LARGE SCALE GENOMIC DNA]</scope>
    <source>
        <strain evidence="3">cv. Jeju island</strain>
        <tissue evidence="2">Leaf</tissue>
    </source>
</reference>
<protein>
    <submittedName>
        <fullName evidence="2">Uncharacterized protein</fullName>
    </submittedName>
</protein>
<feature type="signal peptide" evidence="1">
    <location>
        <begin position="1"/>
        <end position="23"/>
    </location>
</feature>
<name>A0A314ZNK0_PRUYE</name>
<comment type="caution">
    <text evidence="2">The sequence shown here is derived from an EMBL/GenBank/DDBJ whole genome shotgun (WGS) entry which is preliminary data.</text>
</comment>
<proteinExistence type="predicted"/>
<keyword evidence="1" id="KW-0732">Signal</keyword>
<gene>
    <name evidence="2" type="ORF">Pyn_37635</name>
</gene>
<dbReference type="EMBL" id="PJQY01000106">
    <property type="protein sequence ID" value="PQQ18451.1"/>
    <property type="molecule type" value="Genomic_DNA"/>
</dbReference>
<evidence type="ECO:0000313" key="2">
    <source>
        <dbReference type="EMBL" id="PQQ18451.1"/>
    </source>
</evidence>
<evidence type="ECO:0000256" key="1">
    <source>
        <dbReference type="SAM" id="SignalP"/>
    </source>
</evidence>
<dbReference type="AlphaFoldDB" id="A0A314ZNK0"/>